<dbReference type="InterPro" id="IPR050534">
    <property type="entry name" value="Coronavir_polyprotein_1ab"/>
</dbReference>
<feature type="region of interest" description="Disordered" evidence="1">
    <location>
        <begin position="1"/>
        <end position="20"/>
    </location>
</feature>
<organism evidence="3 4">
    <name type="scientific">Hyaloscypha variabilis (strain UAMH 11265 / GT02V1 / F)</name>
    <name type="common">Meliniomyces variabilis</name>
    <dbReference type="NCBI Taxonomy" id="1149755"/>
    <lineage>
        <taxon>Eukaryota</taxon>
        <taxon>Fungi</taxon>
        <taxon>Dikarya</taxon>
        <taxon>Ascomycota</taxon>
        <taxon>Pezizomycotina</taxon>
        <taxon>Leotiomycetes</taxon>
        <taxon>Helotiales</taxon>
        <taxon>Hyaloscyphaceae</taxon>
        <taxon>Hyaloscypha</taxon>
        <taxon>Hyaloscypha variabilis</taxon>
    </lineage>
</organism>
<proteinExistence type="predicted"/>
<sequence length="1323" mass="147117">MPLSINNPATSASNCPHPLNSSVHSLSQIANAPNASQSPGNFNLSGRSTAVRGGGYRHSDVGLASFPAALVLGPNGEGPVAFGAVERSLRKEYSIYNKVQNIVSSQRRFTGPPLRSGRLHDPIKPEVEVYSAQTPILPTTTSPLPAINKAPLEVLFSIAEFTLNAHREIVDFLYLGNGLQTPSTDFVMADMGRIWVPLLNFLLISREFKEEFYQVFLAVNTFAFTSVGAFGQFSRFLSKGNLATDPLPIISTHLSNISKFDWLTRINFEFTALNEDAWMLSTGVKRQEWLTMLTYFSGQVTKSSRTLIHVAGFPSGEMKDAFLTTLMTMFCSDEDHITKGGGFLHCEKKIRASPWVLRLTIHAALLNNQTSDVYGLNWPLIPRDSELKTILGNQSQNFVAACEWTLYVPKYDNEIKLLAAMGNAFASKERGEKFEHCKQNGRFGPVKLRKFSPFAQQQEGYPLKYSLLKNMHSGLRTMSSTVLEKSSLSTLIHRLMLLWLLPLKRRQQPMMTLPLLQRMETMLQIESNQQLKSLRALHGTPQYSKLTELFILARSSPGLYVHIQRTGCTKVLDDRQIPSGPEYKVALADVNIHLDIKESTTTVKARFNALNLVSHDWLQAQPSRNCQRKQQNDKEIGEEILARIAEGNVDGEDADDRDDVDPSSLHIDSPFMKCNFEAQRALLMCHSLPFQQFYDFTEGTTDAQRNSLFGGSTTKERLVVDKYLCQVPGGILIIRGAAGVGKTSYSILVLHLHLLRKKRILTMAATNQAVNNITERLFAQVGQENEFLLFRFWTERLELDIVLSTEPSNLATVAAKFAQKHAKKNIGYAFEHSLANAILKLAGLIPTTNKKILELKEKHQELSKILNKPFKTRLEDERKTLKRLVVDAMKALIATADMIFTTTTLAASKPMRKFVASIDITCVDEAASATELEILIGWKGGPLILAADMEQLLPPVFSEDQKDENGVMINSFVSTLEVPLIRHLRDADWPYVDLNEQKRMAPGLFGPANHCIYTNVTMAAGVTINDERFELARKAEAWSQTLSRNGIYAKGENESLRLPASPTGKHRDSPLCALIHSPPQEVHQHAKQEYAIIVPYLGQRAVYLRTILAAGEEFEGITVATANSFMGWENAFVFVAAGNLGGKKENPTAEDPSEEELNKLQAEAHKKYKLETLRSLWAYFHDTKRMVFEDANHIIQPIMVEQVTQGQTSTIEVQIEADREKLRVRRHDGDEEDQAGLSLGGSDNSTWGTGVATTKEASVENSDKGGQETSSGTADIKAASPENVNKDGQDKSEPNSGSGAGGFIDDFDITLVVTRTLVCRIGR</sequence>
<dbReference type="EMBL" id="KZ613957">
    <property type="protein sequence ID" value="PMD33156.1"/>
    <property type="molecule type" value="Genomic_DNA"/>
</dbReference>
<reference evidence="3 4" key="1">
    <citation type="submission" date="2016-04" db="EMBL/GenBank/DDBJ databases">
        <title>A degradative enzymes factory behind the ericoid mycorrhizal symbiosis.</title>
        <authorList>
            <consortium name="DOE Joint Genome Institute"/>
            <person name="Martino E."/>
            <person name="Morin E."/>
            <person name="Grelet G."/>
            <person name="Kuo A."/>
            <person name="Kohler A."/>
            <person name="Daghino S."/>
            <person name="Barry K."/>
            <person name="Choi C."/>
            <person name="Cichocki N."/>
            <person name="Clum A."/>
            <person name="Copeland A."/>
            <person name="Hainaut M."/>
            <person name="Haridas S."/>
            <person name="Labutti K."/>
            <person name="Lindquist E."/>
            <person name="Lipzen A."/>
            <person name="Khouja H.-R."/>
            <person name="Murat C."/>
            <person name="Ohm R."/>
            <person name="Olson A."/>
            <person name="Spatafora J."/>
            <person name="Veneault-Fourrey C."/>
            <person name="Henrissat B."/>
            <person name="Grigoriev I."/>
            <person name="Martin F."/>
            <person name="Perotto S."/>
        </authorList>
    </citation>
    <scope>NUCLEOTIDE SEQUENCE [LARGE SCALE GENOMIC DNA]</scope>
    <source>
        <strain evidence="3 4">F</strain>
    </source>
</reference>
<evidence type="ECO:0000313" key="3">
    <source>
        <dbReference type="EMBL" id="PMD33156.1"/>
    </source>
</evidence>
<evidence type="ECO:0000256" key="1">
    <source>
        <dbReference type="SAM" id="MobiDB-lite"/>
    </source>
</evidence>
<dbReference type="PANTHER" id="PTHR43788:SF8">
    <property type="entry name" value="DNA-BINDING PROTEIN SMUBP-2"/>
    <property type="match status" value="1"/>
</dbReference>
<dbReference type="Pfam" id="PF13086">
    <property type="entry name" value="AAA_11"/>
    <property type="match status" value="1"/>
</dbReference>
<dbReference type="InterPro" id="IPR027417">
    <property type="entry name" value="P-loop_NTPase"/>
</dbReference>
<dbReference type="GO" id="GO:0043139">
    <property type="term" value="F:5'-3' DNA helicase activity"/>
    <property type="evidence" value="ECO:0007669"/>
    <property type="project" value="TreeGrafter"/>
</dbReference>
<feature type="region of interest" description="Disordered" evidence="1">
    <location>
        <begin position="1223"/>
        <end position="1304"/>
    </location>
</feature>
<dbReference type="PANTHER" id="PTHR43788">
    <property type="entry name" value="DNA2/NAM7 HELICASE FAMILY MEMBER"/>
    <property type="match status" value="1"/>
</dbReference>
<dbReference type="OrthoDB" id="3559482at2759"/>
<feature type="compositionally biased region" description="Basic and acidic residues" evidence="1">
    <location>
        <begin position="1284"/>
        <end position="1293"/>
    </location>
</feature>
<name>A0A2J6R3R2_HYAVF</name>
<evidence type="ECO:0000259" key="2">
    <source>
        <dbReference type="Pfam" id="PF13086"/>
    </source>
</evidence>
<dbReference type="Gene3D" id="3.40.50.300">
    <property type="entry name" value="P-loop containing nucleotide triphosphate hydrolases"/>
    <property type="match status" value="1"/>
</dbReference>
<keyword evidence="4" id="KW-1185">Reference proteome</keyword>
<gene>
    <name evidence="3" type="ORF">L207DRAFT_590222</name>
</gene>
<dbReference type="Proteomes" id="UP000235786">
    <property type="component" value="Unassembled WGS sequence"/>
</dbReference>
<dbReference type="SUPFAM" id="SSF52540">
    <property type="entry name" value="P-loop containing nucleoside triphosphate hydrolases"/>
    <property type="match status" value="1"/>
</dbReference>
<feature type="compositionally biased region" description="Polar residues" evidence="1">
    <location>
        <begin position="1241"/>
        <end position="1256"/>
    </location>
</feature>
<feature type="compositionally biased region" description="Basic and acidic residues" evidence="1">
    <location>
        <begin position="1257"/>
        <end position="1266"/>
    </location>
</feature>
<accession>A0A2J6R3R2</accession>
<dbReference type="InterPro" id="IPR041677">
    <property type="entry name" value="DNA2/NAM7_AAA_11"/>
</dbReference>
<feature type="domain" description="DNA2/NAM7 helicase helicase" evidence="2">
    <location>
        <begin position="731"/>
        <end position="959"/>
    </location>
</feature>
<evidence type="ECO:0000313" key="4">
    <source>
        <dbReference type="Proteomes" id="UP000235786"/>
    </source>
</evidence>
<protein>
    <recommendedName>
        <fullName evidence="2">DNA2/NAM7 helicase helicase domain-containing protein</fullName>
    </recommendedName>
</protein>